<feature type="domain" description="Helicase ATP-binding" evidence="7">
    <location>
        <begin position="34"/>
        <end position="204"/>
    </location>
</feature>
<organism evidence="10 11">
    <name type="scientific">Paenibacillus silvestris</name>
    <dbReference type="NCBI Taxonomy" id="2606219"/>
    <lineage>
        <taxon>Bacteria</taxon>
        <taxon>Bacillati</taxon>
        <taxon>Bacillota</taxon>
        <taxon>Bacilli</taxon>
        <taxon>Bacillales</taxon>
        <taxon>Paenibacillaceae</taxon>
        <taxon>Paenibacillus</taxon>
    </lineage>
</organism>
<dbReference type="RefSeq" id="WP_161407649.1">
    <property type="nucleotide sequence ID" value="NZ_WTUZ01000020.1"/>
</dbReference>
<proteinExistence type="predicted"/>
<dbReference type="GO" id="GO:0005829">
    <property type="term" value="C:cytosol"/>
    <property type="evidence" value="ECO:0007669"/>
    <property type="project" value="TreeGrafter"/>
</dbReference>
<keyword evidence="3 10" id="KW-0347">Helicase</keyword>
<dbReference type="InterPro" id="IPR027417">
    <property type="entry name" value="P-loop_NTPase"/>
</dbReference>
<sequence length="476" mass="52156">MSTSFEQLQIAQTYLDKLKELGIGEPTPIQAEAIPVLKQGSDAIIQSQTGTGKTLAYLLPALEQIDPTQKQLQVLVVVPTRELGMQIMQEIEKLTADGPIRSQSLIGGAAVVRQVEKLRLHPHIVVGTPGRLLELMKIKKLTLHHVKVGVIDEVDQVFELGSMQDVESVLKGMLKSSQKVFVSATIPQSTEQAAGRWLKEPVIIKINASQRTAETLEHMYVLCQEREKVDTLRRLVRLIKPKSAIVFINVTDDIAQVVAKLQYVGLSIEALYGEASKQDRAKVMGSFREGKFQLLLATDVAARGLDIEGVTHVFHLDPATNAEYYLHRVGRTGRMGREGTTISIVTPKEQFILEKFEKQLGITIEPKAMYEGRLVDPAQDRSAATMRSRREAARPRDAAPVRSGSAGSHYAAAPAGAVRTSAPATDARESSAGPAKPAAPKHTAAGGKAVSKAQRERDRKSKGAPRWLKEKQQNKE</sequence>
<evidence type="ECO:0000256" key="1">
    <source>
        <dbReference type="ARBA" id="ARBA00022741"/>
    </source>
</evidence>
<dbReference type="PANTHER" id="PTHR47963:SF7">
    <property type="entry name" value="ATP-DEPENDENT RNA HELICASE YFML-RELATED"/>
    <property type="match status" value="1"/>
</dbReference>
<feature type="domain" description="DEAD-box RNA helicase Q" evidence="9">
    <location>
        <begin position="3"/>
        <end position="31"/>
    </location>
</feature>
<feature type="domain" description="Helicase C-terminal" evidence="8">
    <location>
        <begin position="215"/>
        <end position="375"/>
    </location>
</feature>
<dbReference type="SUPFAM" id="SSF52540">
    <property type="entry name" value="P-loop containing nucleoside triphosphate hydrolases"/>
    <property type="match status" value="1"/>
</dbReference>
<evidence type="ECO:0000259" key="8">
    <source>
        <dbReference type="PROSITE" id="PS51194"/>
    </source>
</evidence>
<dbReference type="Proteomes" id="UP000481087">
    <property type="component" value="Unassembled WGS sequence"/>
</dbReference>
<dbReference type="GO" id="GO:0003724">
    <property type="term" value="F:RNA helicase activity"/>
    <property type="evidence" value="ECO:0007669"/>
    <property type="project" value="InterPro"/>
</dbReference>
<reference evidence="10 11" key="1">
    <citation type="submission" date="2019-12" db="EMBL/GenBank/DDBJ databases">
        <title>Paenibacillus sp. nov. sp. isolated from soil.</title>
        <authorList>
            <person name="Kim J."/>
            <person name="Jeong S.E."/>
            <person name="Jung H.S."/>
            <person name="Jeon C.O."/>
        </authorList>
    </citation>
    <scope>NUCLEOTIDE SEQUENCE [LARGE SCALE GENOMIC DNA]</scope>
    <source>
        <strain evidence="10 11">5J-6</strain>
    </source>
</reference>
<dbReference type="CDD" id="cd18787">
    <property type="entry name" value="SF2_C_DEAD"/>
    <property type="match status" value="1"/>
</dbReference>
<feature type="compositionally biased region" description="Basic and acidic residues" evidence="6">
    <location>
        <begin position="453"/>
        <end position="476"/>
    </location>
</feature>
<evidence type="ECO:0000256" key="6">
    <source>
        <dbReference type="SAM" id="MobiDB-lite"/>
    </source>
</evidence>
<dbReference type="Pfam" id="PF00271">
    <property type="entry name" value="Helicase_C"/>
    <property type="match status" value="1"/>
</dbReference>
<dbReference type="GO" id="GO:0016787">
    <property type="term" value="F:hydrolase activity"/>
    <property type="evidence" value="ECO:0007669"/>
    <property type="project" value="UniProtKB-KW"/>
</dbReference>
<dbReference type="InterPro" id="IPR044742">
    <property type="entry name" value="DEAD/DEAH_RhlB"/>
</dbReference>
<evidence type="ECO:0000256" key="5">
    <source>
        <dbReference type="PROSITE-ProRule" id="PRU00552"/>
    </source>
</evidence>
<feature type="compositionally biased region" description="Low complexity" evidence="6">
    <location>
        <begin position="432"/>
        <end position="449"/>
    </location>
</feature>
<dbReference type="InterPro" id="IPR050547">
    <property type="entry name" value="DEAD_box_RNA_helicases"/>
</dbReference>
<keyword evidence="1" id="KW-0547">Nucleotide-binding</keyword>
<dbReference type="InterPro" id="IPR011545">
    <property type="entry name" value="DEAD/DEAH_box_helicase_dom"/>
</dbReference>
<evidence type="ECO:0000259" key="9">
    <source>
        <dbReference type="PROSITE" id="PS51195"/>
    </source>
</evidence>
<evidence type="ECO:0000256" key="4">
    <source>
        <dbReference type="ARBA" id="ARBA00022840"/>
    </source>
</evidence>
<comment type="caution">
    <text evidence="10">The sequence shown here is derived from an EMBL/GenBank/DDBJ whole genome shotgun (WGS) entry which is preliminary data.</text>
</comment>
<accession>A0A6L8V1S2</accession>
<dbReference type="InterPro" id="IPR001650">
    <property type="entry name" value="Helicase_C-like"/>
</dbReference>
<dbReference type="EMBL" id="WTUZ01000020">
    <property type="protein sequence ID" value="MZQ83481.1"/>
    <property type="molecule type" value="Genomic_DNA"/>
</dbReference>
<feature type="compositionally biased region" description="Basic and acidic residues" evidence="6">
    <location>
        <begin position="388"/>
        <end position="399"/>
    </location>
</feature>
<evidence type="ECO:0000259" key="7">
    <source>
        <dbReference type="PROSITE" id="PS51192"/>
    </source>
</evidence>
<dbReference type="Pfam" id="PF00270">
    <property type="entry name" value="DEAD"/>
    <property type="match status" value="1"/>
</dbReference>
<dbReference type="CDD" id="cd00268">
    <property type="entry name" value="DEADc"/>
    <property type="match status" value="1"/>
</dbReference>
<dbReference type="InterPro" id="IPR014014">
    <property type="entry name" value="RNA_helicase_DEAD_Q_motif"/>
</dbReference>
<evidence type="ECO:0000256" key="2">
    <source>
        <dbReference type="ARBA" id="ARBA00022801"/>
    </source>
</evidence>
<evidence type="ECO:0000313" key="11">
    <source>
        <dbReference type="Proteomes" id="UP000481087"/>
    </source>
</evidence>
<dbReference type="GO" id="GO:0009409">
    <property type="term" value="P:response to cold"/>
    <property type="evidence" value="ECO:0007669"/>
    <property type="project" value="TreeGrafter"/>
</dbReference>
<name>A0A6L8V1S2_9BACL</name>
<dbReference type="SMART" id="SM00490">
    <property type="entry name" value="HELICc"/>
    <property type="match status" value="1"/>
</dbReference>
<keyword evidence="11" id="KW-1185">Reference proteome</keyword>
<dbReference type="PROSITE" id="PS51192">
    <property type="entry name" value="HELICASE_ATP_BIND_1"/>
    <property type="match status" value="1"/>
</dbReference>
<dbReference type="PROSITE" id="PS51194">
    <property type="entry name" value="HELICASE_CTER"/>
    <property type="match status" value="1"/>
</dbReference>
<dbReference type="Gene3D" id="3.40.50.300">
    <property type="entry name" value="P-loop containing nucleotide triphosphate hydrolases"/>
    <property type="match status" value="2"/>
</dbReference>
<dbReference type="PROSITE" id="PS51195">
    <property type="entry name" value="Q_MOTIF"/>
    <property type="match status" value="1"/>
</dbReference>
<dbReference type="AlphaFoldDB" id="A0A6L8V1S2"/>
<dbReference type="GO" id="GO:0005840">
    <property type="term" value="C:ribosome"/>
    <property type="evidence" value="ECO:0007669"/>
    <property type="project" value="TreeGrafter"/>
</dbReference>
<keyword evidence="4" id="KW-0067">ATP-binding</keyword>
<dbReference type="PANTHER" id="PTHR47963">
    <property type="entry name" value="DEAD-BOX ATP-DEPENDENT RNA HELICASE 47, MITOCHONDRIAL"/>
    <property type="match status" value="1"/>
</dbReference>
<dbReference type="InterPro" id="IPR014001">
    <property type="entry name" value="Helicase_ATP-bd"/>
</dbReference>
<evidence type="ECO:0000313" key="10">
    <source>
        <dbReference type="EMBL" id="MZQ83481.1"/>
    </source>
</evidence>
<gene>
    <name evidence="10" type="ORF">GQF01_15315</name>
</gene>
<feature type="short sequence motif" description="Q motif" evidence="5">
    <location>
        <begin position="3"/>
        <end position="31"/>
    </location>
</feature>
<feature type="compositionally biased region" description="Low complexity" evidence="6">
    <location>
        <begin position="400"/>
        <end position="417"/>
    </location>
</feature>
<protein>
    <submittedName>
        <fullName evidence="10">DEAD/DEAH box helicase</fullName>
    </submittedName>
</protein>
<dbReference type="SMART" id="SM00487">
    <property type="entry name" value="DEXDc"/>
    <property type="match status" value="1"/>
</dbReference>
<evidence type="ECO:0000256" key="3">
    <source>
        <dbReference type="ARBA" id="ARBA00022806"/>
    </source>
</evidence>
<feature type="region of interest" description="Disordered" evidence="6">
    <location>
        <begin position="375"/>
        <end position="476"/>
    </location>
</feature>
<keyword evidence="2" id="KW-0378">Hydrolase</keyword>
<dbReference type="GO" id="GO:0005524">
    <property type="term" value="F:ATP binding"/>
    <property type="evidence" value="ECO:0007669"/>
    <property type="project" value="UniProtKB-KW"/>
</dbReference>
<dbReference type="GO" id="GO:0033592">
    <property type="term" value="F:RNA strand annealing activity"/>
    <property type="evidence" value="ECO:0007669"/>
    <property type="project" value="TreeGrafter"/>
</dbReference>